<reference evidence="3" key="1">
    <citation type="submission" date="2021-12" db="EMBL/GenBank/DDBJ databases">
        <authorList>
            <person name="Zaccaron A."/>
            <person name="Stergiopoulos I."/>
        </authorList>
    </citation>
    <scope>NUCLEOTIDE SEQUENCE</scope>
    <source>
        <strain evidence="3">Race5_Kim</strain>
    </source>
</reference>
<dbReference type="EMBL" id="CP090167">
    <property type="protein sequence ID" value="UJO17380.1"/>
    <property type="molecule type" value="Genomic_DNA"/>
</dbReference>
<feature type="coiled-coil region" evidence="1">
    <location>
        <begin position="144"/>
        <end position="199"/>
    </location>
</feature>
<keyword evidence="1" id="KW-0175">Coiled coil</keyword>
<dbReference type="RefSeq" id="XP_047761746.1">
    <property type="nucleotide sequence ID" value="XM_047905128.1"/>
</dbReference>
<evidence type="ECO:0000313" key="3">
    <source>
        <dbReference type="EMBL" id="UJO17380.1"/>
    </source>
</evidence>
<dbReference type="GeneID" id="71985858"/>
<dbReference type="Proteomes" id="UP000756132">
    <property type="component" value="Chromosome 5"/>
</dbReference>
<organism evidence="3 4">
    <name type="scientific">Passalora fulva</name>
    <name type="common">Tomato leaf mold</name>
    <name type="synonym">Cladosporium fulvum</name>
    <dbReference type="NCBI Taxonomy" id="5499"/>
    <lineage>
        <taxon>Eukaryota</taxon>
        <taxon>Fungi</taxon>
        <taxon>Dikarya</taxon>
        <taxon>Ascomycota</taxon>
        <taxon>Pezizomycotina</taxon>
        <taxon>Dothideomycetes</taxon>
        <taxon>Dothideomycetidae</taxon>
        <taxon>Mycosphaerellales</taxon>
        <taxon>Mycosphaerellaceae</taxon>
        <taxon>Fulvia</taxon>
    </lineage>
</organism>
<dbReference type="OrthoDB" id="3634131at2759"/>
<proteinExistence type="predicted"/>
<evidence type="ECO:0000313" key="4">
    <source>
        <dbReference type="Proteomes" id="UP000756132"/>
    </source>
</evidence>
<feature type="compositionally biased region" description="Basic residues" evidence="2">
    <location>
        <begin position="46"/>
        <end position="56"/>
    </location>
</feature>
<evidence type="ECO:0000256" key="2">
    <source>
        <dbReference type="SAM" id="MobiDB-lite"/>
    </source>
</evidence>
<evidence type="ECO:0000256" key="1">
    <source>
        <dbReference type="SAM" id="Coils"/>
    </source>
</evidence>
<keyword evidence="4" id="KW-1185">Reference proteome</keyword>
<reference evidence="3" key="2">
    <citation type="journal article" date="2022" name="Microb. Genom.">
        <title>A chromosome-scale genome assembly of the tomato pathogen Cladosporium fulvum reveals a compartmentalized genome architecture and the presence of a dispensable chromosome.</title>
        <authorList>
            <person name="Zaccaron A.Z."/>
            <person name="Chen L.H."/>
            <person name="Samaras A."/>
            <person name="Stergiopoulos I."/>
        </authorList>
    </citation>
    <scope>NUCLEOTIDE SEQUENCE</scope>
    <source>
        <strain evidence="3">Race5_Kim</strain>
    </source>
</reference>
<feature type="region of interest" description="Disordered" evidence="2">
    <location>
        <begin position="1"/>
        <end position="61"/>
    </location>
</feature>
<protein>
    <submittedName>
        <fullName evidence="3">Uncharacterized protein</fullName>
    </submittedName>
</protein>
<sequence length="229" mass="25361">MEWPSNITPTSTILPGSTKATVLDNGSTMKGESSSGKTSMSEKVRAKISKLRKKPHVSNEQKLQAKIDSLNSEAGELNGECARLREKATSFTTRAETTPAPAEAPPKRDALFERNSTAPPGQYDAQLKARNLLLGDWLLFEKDVRAYSKKLDRFEGTVEGLRKDHVKPGQAMGKMEHHFEGLENAVFNLKEQRTELKKAVAGVPLPVSQEVIREDGKDKDRYPHALPPK</sequence>
<dbReference type="AlphaFoldDB" id="A0A9Q8LHB0"/>
<dbReference type="KEGG" id="ffu:CLAFUR5_05980"/>
<feature type="compositionally biased region" description="Polar residues" evidence="2">
    <location>
        <begin position="1"/>
        <end position="39"/>
    </location>
</feature>
<accession>A0A9Q8LHB0</accession>
<name>A0A9Q8LHB0_PASFU</name>
<gene>
    <name evidence="3" type="ORF">CLAFUR5_05980</name>
</gene>